<evidence type="ECO:0000256" key="2">
    <source>
        <dbReference type="ARBA" id="ARBA00007806"/>
    </source>
</evidence>
<dbReference type="SUPFAM" id="SSF51445">
    <property type="entry name" value="(Trans)glycosidases"/>
    <property type="match status" value="1"/>
</dbReference>
<dbReference type="Pfam" id="PF01055">
    <property type="entry name" value="Glyco_hydro_31_2nd"/>
    <property type="match status" value="1"/>
</dbReference>
<evidence type="ECO:0000256" key="6">
    <source>
        <dbReference type="ARBA" id="ARBA00023295"/>
    </source>
</evidence>
<comment type="pathway">
    <text evidence="1">Glycan metabolism.</text>
</comment>
<dbReference type="Gene3D" id="2.60.40.1180">
    <property type="entry name" value="Golgi alpha-mannosidase II"/>
    <property type="match status" value="2"/>
</dbReference>
<dbReference type="PANTHER" id="PTHR22762:SF54">
    <property type="entry name" value="BCDNA.GH04962"/>
    <property type="match status" value="1"/>
</dbReference>
<organism evidence="11 12">
    <name type="scientific">Stylonychia lemnae</name>
    <name type="common">Ciliate</name>
    <dbReference type="NCBI Taxonomy" id="5949"/>
    <lineage>
        <taxon>Eukaryota</taxon>
        <taxon>Sar</taxon>
        <taxon>Alveolata</taxon>
        <taxon>Ciliophora</taxon>
        <taxon>Intramacronucleata</taxon>
        <taxon>Spirotrichea</taxon>
        <taxon>Stichotrichia</taxon>
        <taxon>Sporadotrichida</taxon>
        <taxon>Oxytrichidae</taxon>
        <taxon>Stylonychinae</taxon>
        <taxon>Stylonychia</taxon>
    </lineage>
</organism>
<evidence type="ECO:0000313" key="11">
    <source>
        <dbReference type="EMBL" id="CDW76776.1"/>
    </source>
</evidence>
<dbReference type="Proteomes" id="UP000039865">
    <property type="component" value="Unassembled WGS sequence"/>
</dbReference>
<evidence type="ECO:0000256" key="5">
    <source>
        <dbReference type="ARBA" id="ARBA00023180"/>
    </source>
</evidence>
<keyword evidence="3" id="KW-0732">Signal</keyword>
<dbReference type="InterPro" id="IPR013780">
    <property type="entry name" value="Glyco_hydro_b"/>
</dbReference>
<name>A0A078A7L3_STYLE</name>
<feature type="domain" description="Glycoside hydrolase family 31 N-terminal" evidence="9">
    <location>
        <begin position="3"/>
        <end position="251"/>
    </location>
</feature>
<dbReference type="InterPro" id="IPR000322">
    <property type="entry name" value="Glyco_hydro_31_TIM"/>
</dbReference>
<protein>
    <submittedName>
        <fullName evidence="11">Neutral alpha-glucosidase ab</fullName>
    </submittedName>
</protein>
<keyword evidence="6 7" id="KW-0326">Glycosidase</keyword>
<dbReference type="Gene3D" id="3.20.20.80">
    <property type="entry name" value="Glycosidases"/>
    <property type="match status" value="1"/>
</dbReference>
<dbReference type="AlphaFoldDB" id="A0A078A7L3"/>
<evidence type="ECO:0000259" key="9">
    <source>
        <dbReference type="Pfam" id="PF13802"/>
    </source>
</evidence>
<proteinExistence type="inferred from homology"/>
<dbReference type="Pfam" id="PF13802">
    <property type="entry name" value="Gal_mutarotas_2"/>
    <property type="match status" value="1"/>
</dbReference>
<dbReference type="Gene3D" id="2.60.40.1760">
    <property type="entry name" value="glycosyl hydrolase (family 31)"/>
    <property type="match status" value="1"/>
</dbReference>
<dbReference type="InParanoid" id="A0A078A7L3"/>
<dbReference type="GO" id="GO:0090599">
    <property type="term" value="F:alpha-glucosidase activity"/>
    <property type="evidence" value="ECO:0007669"/>
    <property type="project" value="TreeGrafter"/>
</dbReference>
<dbReference type="GO" id="GO:0006491">
    <property type="term" value="P:N-glycan processing"/>
    <property type="evidence" value="ECO:0007669"/>
    <property type="project" value="TreeGrafter"/>
</dbReference>
<dbReference type="OMA" id="IVEITIY"/>
<dbReference type="CDD" id="cd14752">
    <property type="entry name" value="GH31_N"/>
    <property type="match status" value="1"/>
</dbReference>
<dbReference type="EMBL" id="CCKQ01005527">
    <property type="protein sequence ID" value="CDW76776.1"/>
    <property type="molecule type" value="Genomic_DNA"/>
</dbReference>
<dbReference type="Pfam" id="PF21365">
    <property type="entry name" value="Glyco_hydro_31_3rd"/>
    <property type="match status" value="1"/>
</dbReference>
<dbReference type="InterPro" id="IPR025887">
    <property type="entry name" value="Glyco_hydro_31_N_dom"/>
</dbReference>
<keyword evidence="12" id="KW-1185">Reference proteome</keyword>
<evidence type="ECO:0000256" key="3">
    <source>
        <dbReference type="ARBA" id="ARBA00022729"/>
    </source>
</evidence>
<dbReference type="SUPFAM" id="SSF51011">
    <property type="entry name" value="Glycosyl hydrolase domain"/>
    <property type="match status" value="1"/>
</dbReference>
<keyword evidence="4 7" id="KW-0378">Hydrolase</keyword>
<dbReference type="InterPro" id="IPR017853">
    <property type="entry name" value="GH"/>
</dbReference>
<evidence type="ECO:0000313" key="12">
    <source>
        <dbReference type="Proteomes" id="UP000039865"/>
    </source>
</evidence>
<dbReference type="PANTHER" id="PTHR22762">
    <property type="entry name" value="ALPHA-GLUCOSIDASE"/>
    <property type="match status" value="1"/>
</dbReference>
<dbReference type="InterPro" id="IPR048395">
    <property type="entry name" value="Glyco_hydro_31_C"/>
</dbReference>
<accession>A0A078A7L3</accession>
<dbReference type="GO" id="GO:0005975">
    <property type="term" value="P:carbohydrate metabolic process"/>
    <property type="evidence" value="ECO:0007669"/>
    <property type="project" value="InterPro"/>
</dbReference>
<evidence type="ECO:0000256" key="7">
    <source>
        <dbReference type="RuleBase" id="RU361185"/>
    </source>
</evidence>
<dbReference type="OrthoDB" id="440381at2759"/>
<keyword evidence="5" id="KW-0325">Glycoprotein</keyword>
<evidence type="ECO:0000256" key="4">
    <source>
        <dbReference type="ARBA" id="ARBA00022801"/>
    </source>
</evidence>
<feature type="domain" description="Glycosyl hydrolase family 31 C-terminal" evidence="10">
    <location>
        <begin position="609"/>
        <end position="715"/>
    </location>
</feature>
<reference evidence="11 12" key="1">
    <citation type="submission" date="2014-06" db="EMBL/GenBank/DDBJ databases">
        <authorList>
            <person name="Swart Estienne"/>
        </authorList>
    </citation>
    <scope>NUCLEOTIDE SEQUENCE [LARGE SCALE GENOMIC DNA]</scope>
    <source>
        <strain evidence="11 12">130c</strain>
    </source>
</reference>
<feature type="domain" description="Glycoside hydrolase family 31 TIM barrel" evidence="8">
    <location>
        <begin position="289"/>
        <end position="600"/>
    </location>
</feature>
<evidence type="ECO:0000259" key="8">
    <source>
        <dbReference type="Pfam" id="PF01055"/>
    </source>
</evidence>
<gene>
    <name evidence="11" type="primary">Contig16853.g17955</name>
    <name evidence="11" type="ORF">STYLEM_5739</name>
</gene>
<evidence type="ECO:0000259" key="10">
    <source>
        <dbReference type="Pfam" id="PF21365"/>
    </source>
</evidence>
<comment type="similarity">
    <text evidence="2 7">Belongs to the glycosyl hydrolase 31 family.</text>
</comment>
<evidence type="ECO:0000256" key="1">
    <source>
        <dbReference type="ARBA" id="ARBA00004881"/>
    </source>
</evidence>
<sequence length="921" mass="108124">MNMTFYEDGVLQVIIDEKSANNQRFRLSEHDMGASRNAGPRAIKPLINLKSYVKIQKDQLLFEGYSNDGQEFYRYTVKFHPFRIIQTVNNITTIIVNNQDTLFFESLHYYPGQGELKLNDTECLLPFFKSLPIAKSQNIFNFTDNQNNPYIGSQFLQQVYQEFSLGLTRESFMIGFTMESEDLYGLPERTAQFTLTTTDKTDPFRLYNVDAFPHKEASIKGLYSSLPYITGHSIDHDESIMLYNSAETWVDINKLFSPSLKNQQRKHVNIITEGGKLEFFIFASASNRFHYSKWEQESSAKRTISYSKEFDRHQIPLDVIWLDIPHTDGNRYFTFNQETFNDEDLALMSASIRSSQRRLVVITDPHIKQDPLYKTYSIGKSLDKEQDEDYNQTVSIFVKDIYGEIFTGFCWPGDSVWIDFLNPIAQEFWMSQYLYNNFKGTNDLFDIWIDMNEPSVFNQDETIMPKHNLHVLSNDKTVLHRDVHNAYGLLMSMATYKGLQFRDQFNRRPFILTRSSFFGSQKYAAKWTGDNRSKLDELWVSISQVMTLNLAGLQFVGPDVPGFYGNPTDDLFIMFYQLGSWYPFFRAHGHLEAKYREPYNQFYLAYAKGLPIARPLWYNFPKDKELFHISRQFMIGDSILICPKLVPQTQTFSNDFEQFVAQKTSKLYPVKHKLPKEALWYNYYTKEVIEGDSKFREVELNQFQQLVYIKGGSIIPLKLHQNPTSLLKIQYNPIRLEIYLNETNQAKGFIYLDDGSSFNYTNQNESTVVEYLFDKNVLSYKVINPQSFYKGSIVIKIVEITIYSYYSAFDSADLLFQKQYPDYFIQNDQLVAYIRKSDQKKEVLQKNDDTHKKKNKYIEDIEETVAKQLNYQYFNFNEQRRANEIRVKDIKIPIDDGEGKFLQSGEFIDVKLVRFEEAYYN</sequence>